<name>A0ABR3KMU7_TRISP</name>
<evidence type="ECO:0000313" key="4">
    <source>
        <dbReference type="Proteomes" id="UP001558632"/>
    </source>
</evidence>
<feature type="compositionally biased region" description="Basic and acidic residues" evidence="1">
    <location>
        <begin position="24"/>
        <end position="34"/>
    </location>
</feature>
<evidence type="ECO:0000313" key="3">
    <source>
        <dbReference type="EMBL" id="KAL1239957.1"/>
    </source>
</evidence>
<gene>
    <name evidence="3" type="ORF">TSPI_00784</name>
</gene>
<dbReference type="Proteomes" id="UP001558632">
    <property type="component" value="Unassembled WGS sequence"/>
</dbReference>
<reference evidence="3 4" key="1">
    <citation type="submission" date="2024-07" db="EMBL/GenBank/DDBJ databases">
        <title>Enhanced genomic and transcriptomic resources for Trichinella pseudospiralis and T. spiralis underpin the discovery of pronounced molecular differences between stages and species.</title>
        <authorList>
            <person name="Pasi K.K."/>
            <person name="La Rosa G."/>
            <person name="Gomez-Morales M.A."/>
            <person name="Tosini F."/>
            <person name="Sumanam S."/>
            <person name="Young N.D."/>
            <person name="Chang B.C."/>
            <person name="Robin G.B."/>
        </authorList>
    </citation>
    <scope>NUCLEOTIDE SEQUENCE [LARGE SCALE GENOMIC DNA]</scope>
    <source>
        <strain evidence="3">ISS534</strain>
    </source>
</reference>
<keyword evidence="2" id="KW-0812">Transmembrane</keyword>
<proteinExistence type="predicted"/>
<keyword evidence="4" id="KW-1185">Reference proteome</keyword>
<evidence type="ECO:0000256" key="2">
    <source>
        <dbReference type="SAM" id="Phobius"/>
    </source>
</evidence>
<feature type="region of interest" description="Disordered" evidence="1">
    <location>
        <begin position="1"/>
        <end position="34"/>
    </location>
</feature>
<feature type="compositionally biased region" description="Low complexity" evidence="1">
    <location>
        <begin position="115"/>
        <end position="129"/>
    </location>
</feature>
<sequence>MEKNTAESVDELNKKSMNQMACADMKHETNKGSEIEENDYDAQGALKEVLPNEEQNFDKEEGIEEASLIIAVDVDSKNINESDAVSGEQRHVEMANSIEESASLLGSSITADGMSSTSDVDSNSNSGDVGIVENEHLDREKRLWPLKFVDEDSESLKGEEVRKASQEVAIIEAEEVFEKASWSIDISENSTSNSVIDDSVPTYSQNFGISICEYLSGNSQIRENSFLDFGSQTAESSEDATTASEWILIEEKASEGDEDGKHDSTDVRTVEAQYVQEMKVSEEATTMIANCQNEKSAKKRTRLQRNLGLLKKMLLTIQMYLLEICGSFIFYSAMRSTMHLW</sequence>
<keyword evidence="2" id="KW-1133">Transmembrane helix</keyword>
<feature type="region of interest" description="Disordered" evidence="1">
    <location>
        <begin position="109"/>
        <end position="129"/>
    </location>
</feature>
<accession>A0ABR3KMU7</accession>
<comment type="caution">
    <text evidence="3">The sequence shown here is derived from an EMBL/GenBank/DDBJ whole genome shotgun (WGS) entry which is preliminary data.</text>
</comment>
<protein>
    <submittedName>
        <fullName evidence="3">Uncharacterized protein</fullName>
    </submittedName>
</protein>
<dbReference type="EMBL" id="JBEUSY010000259">
    <property type="protein sequence ID" value="KAL1239957.1"/>
    <property type="molecule type" value="Genomic_DNA"/>
</dbReference>
<feature type="transmembrane region" description="Helical" evidence="2">
    <location>
        <begin position="313"/>
        <end position="334"/>
    </location>
</feature>
<keyword evidence="2" id="KW-0472">Membrane</keyword>
<evidence type="ECO:0000256" key="1">
    <source>
        <dbReference type="SAM" id="MobiDB-lite"/>
    </source>
</evidence>
<organism evidence="3 4">
    <name type="scientific">Trichinella spiralis</name>
    <name type="common">Trichina worm</name>
    <dbReference type="NCBI Taxonomy" id="6334"/>
    <lineage>
        <taxon>Eukaryota</taxon>
        <taxon>Metazoa</taxon>
        <taxon>Ecdysozoa</taxon>
        <taxon>Nematoda</taxon>
        <taxon>Enoplea</taxon>
        <taxon>Dorylaimia</taxon>
        <taxon>Trichinellida</taxon>
        <taxon>Trichinellidae</taxon>
        <taxon>Trichinella</taxon>
    </lineage>
</organism>